<evidence type="ECO:0000256" key="1">
    <source>
        <dbReference type="SAM" id="MobiDB-lite"/>
    </source>
</evidence>
<sequence>MMRNTIKKETEIFRFLDFKKKEMETFKSSNESENSHLVDDLRSGMEEMVNNPLLAEAYDMSKAYLDCIRQKHNIFPGQSCATERTFSFDKNVTYFHNSKSKDFSMFMAEFESIRTRVLKTNLKIDDRNRISSLQDKIVSSSVEKVPVIESYNSRKRVPSSKDRPSVRDRIRLLERQKNISIQKGAHPSCTKKVNFSHLSLLASKAEMKALPSNQYNFQLGKTGILVDEIPSAKRSFAYNIHPSTPSKKRRYKVKVKVQVRRKKLKCEPSLPPPPPSAKGSLAYNTHPSTSSKKRKYKVKDRRKKQNREASPPPPPPPSAKGSLAYNTHPSTSSKKRKHKVKDRRKKLKREASPPPPPPPPKLPSPSPFPILPLRSQAEFSLSSYPRPLLPPPPIKLPIPGLSFRPRPLIPYDPLGNSKSRRSVNPFPLYSPEILTMISSHQVHQGLQTSHCNVNWLHYLQATGQNIPGAIQDNYSTFYITPHASLFHANYPSNFNTHMCTSQQYPVMLYRNQQPN</sequence>
<proteinExistence type="predicted"/>
<feature type="compositionally biased region" description="Pro residues" evidence="1">
    <location>
        <begin position="352"/>
        <end position="370"/>
    </location>
</feature>
<organism evidence="2 3">
    <name type="scientific">Larinioides sclopetarius</name>
    <dbReference type="NCBI Taxonomy" id="280406"/>
    <lineage>
        <taxon>Eukaryota</taxon>
        <taxon>Metazoa</taxon>
        <taxon>Ecdysozoa</taxon>
        <taxon>Arthropoda</taxon>
        <taxon>Chelicerata</taxon>
        <taxon>Arachnida</taxon>
        <taxon>Araneae</taxon>
        <taxon>Araneomorphae</taxon>
        <taxon>Entelegynae</taxon>
        <taxon>Araneoidea</taxon>
        <taxon>Araneidae</taxon>
        <taxon>Larinioides</taxon>
    </lineage>
</organism>
<accession>A0AAV2BQU1</accession>
<reference evidence="2 3" key="1">
    <citation type="submission" date="2024-04" db="EMBL/GenBank/DDBJ databases">
        <authorList>
            <person name="Rising A."/>
            <person name="Reimegard J."/>
            <person name="Sonavane S."/>
            <person name="Akerstrom W."/>
            <person name="Nylinder S."/>
            <person name="Hedman E."/>
            <person name="Kallberg Y."/>
        </authorList>
    </citation>
    <scope>NUCLEOTIDE SEQUENCE [LARGE SCALE GENOMIC DNA]</scope>
</reference>
<name>A0AAV2BQU1_9ARAC</name>
<feature type="region of interest" description="Disordered" evidence="1">
    <location>
        <begin position="260"/>
        <end position="371"/>
    </location>
</feature>
<dbReference type="EMBL" id="CAXIEN010000451">
    <property type="protein sequence ID" value="CAL1298004.1"/>
    <property type="molecule type" value="Genomic_DNA"/>
</dbReference>
<evidence type="ECO:0000313" key="3">
    <source>
        <dbReference type="Proteomes" id="UP001497382"/>
    </source>
</evidence>
<dbReference type="AlphaFoldDB" id="A0AAV2BQU1"/>
<keyword evidence="3" id="KW-1185">Reference proteome</keyword>
<feature type="compositionally biased region" description="Basic residues" evidence="1">
    <location>
        <begin position="333"/>
        <end position="348"/>
    </location>
</feature>
<gene>
    <name evidence="2" type="ORF">LARSCL_LOCUS20639</name>
</gene>
<feature type="compositionally biased region" description="Basic residues" evidence="1">
    <location>
        <begin position="291"/>
        <end position="305"/>
    </location>
</feature>
<dbReference type="Proteomes" id="UP001497382">
    <property type="component" value="Unassembled WGS sequence"/>
</dbReference>
<comment type="caution">
    <text evidence="2">The sequence shown here is derived from an EMBL/GenBank/DDBJ whole genome shotgun (WGS) entry which is preliminary data.</text>
</comment>
<evidence type="ECO:0000313" key="2">
    <source>
        <dbReference type="EMBL" id="CAL1298004.1"/>
    </source>
</evidence>
<protein>
    <submittedName>
        <fullName evidence="2">Uncharacterized protein</fullName>
    </submittedName>
</protein>